<dbReference type="Gene3D" id="3.30.1240.10">
    <property type="match status" value="1"/>
</dbReference>
<comment type="caution">
    <text evidence="2">The sequence shown here is derived from an EMBL/GenBank/DDBJ whole genome shotgun (WGS) entry which is preliminary data.</text>
</comment>
<dbReference type="EMBL" id="DYXD01000041">
    <property type="protein sequence ID" value="HJF06944.1"/>
    <property type="molecule type" value="Genomic_DNA"/>
</dbReference>
<organism evidence="2 3">
    <name type="scientific">Phocaeicola coprocola</name>
    <dbReference type="NCBI Taxonomy" id="310298"/>
    <lineage>
        <taxon>Bacteria</taxon>
        <taxon>Pseudomonadati</taxon>
        <taxon>Bacteroidota</taxon>
        <taxon>Bacteroidia</taxon>
        <taxon>Bacteroidales</taxon>
        <taxon>Bacteroidaceae</taxon>
        <taxon>Phocaeicola</taxon>
    </lineage>
</organism>
<keyword evidence="2" id="KW-0378">Hydrolase</keyword>
<dbReference type="GO" id="GO:0000287">
    <property type="term" value="F:magnesium ion binding"/>
    <property type="evidence" value="ECO:0007669"/>
    <property type="project" value="TreeGrafter"/>
</dbReference>
<accession>A0A412GTN4</accession>
<dbReference type="GO" id="GO:0016791">
    <property type="term" value="F:phosphatase activity"/>
    <property type="evidence" value="ECO:0007669"/>
    <property type="project" value="TreeGrafter"/>
</dbReference>
<evidence type="ECO:0000313" key="2">
    <source>
        <dbReference type="EMBL" id="RGR98178.1"/>
    </source>
</evidence>
<name>A0A412GTN4_9BACT</name>
<dbReference type="PANTHER" id="PTHR10000">
    <property type="entry name" value="PHOSPHOSERINE PHOSPHATASE"/>
    <property type="match status" value="1"/>
</dbReference>
<reference evidence="1" key="3">
    <citation type="submission" date="2021-09" db="EMBL/GenBank/DDBJ databases">
        <authorList>
            <person name="Gilroy R."/>
        </authorList>
    </citation>
    <scope>NUCLEOTIDE SEQUENCE</scope>
    <source>
        <strain evidence="1">CHK165-8395</strain>
    </source>
</reference>
<dbReference type="NCBIfam" id="TIGR01484">
    <property type="entry name" value="HAD-SF-IIB"/>
    <property type="match status" value="1"/>
</dbReference>
<evidence type="ECO:0000313" key="3">
    <source>
        <dbReference type="Proteomes" id="UP000285864"/>
    </source>
</evidence>
<dbReference type="SUPFAM" id="SSF56784">
    <property type="entry name" value="HAD-like"/>
    <property type="match status" value="1"/>
</dbReference>
<dbReference type="InterPro" id="IPR006379">
    <property type="entry name" value="HAD-SF_hydro_IIB"/>
</dbReference>
<dbReference type="EMBL" id="QRUU01000014">
    <property type="protein sequence ID" value="RGR98178.1"/>
    <property type="molecule type" value="Genomic_DNA"/>
</dbReference>
<dbReference type="NCBIfam" id="TIGR00099">
    <property type="entry name" value="Cof-subfamily"/>
    <property type="match status" value="1"/>
</dbReference>
<sequence length="260" mass="29193">MVKAIFFDIDGTLVSFNTHSIPESTQNALKQLREKGIKVFIATGRPKVLMMDAVGHLPFDGFITLNGAHCFTSDHQDIYKGRVPEEDIERLIDYHQQHPETPFVFVHDDEWFITNVNEAVKDVAKLIEISLPPIRPIEEARNKEILQIMGYFKEDQDLEVFRNVLTHCEPMRWYPLFADIIARGNSKSKGIDHVLEYYGIDLKDTMAFGDGGNDIPMLGHAGIGVAMGNASDEVKAAADYVTTSVDEDGIMNALKHFGVL</sequence>
<gene>
    <name evidence="2" type="ORF">DWY20_05035</name>
    <name evidence="1" type="ORF">K8U81_01950</name>
</gene>
<keyword evidence="3" id="KW-1185">Reference proteome</keyword>
<dbReference type="SFLD" id="SFLDS00003">
    <property type="entry name" value="Haloacid_Dehalogenase"/>
    <property type="match status" value="1"/>
</dbReference>
<dbReference type="Proteomes" id="UP000285864">
    <property type="component" value="Unassembled WGS sequence"/>
</dbReference>
<dbReference type="InterPro" id="IPR023214">
    <property type="entry name" value="HAD_sf"/>
</dbReference>
<protein>
    <submittedName>
        <fullName evidence="2">Cof-type HAD-IIB family hydrolase</fullName>
    </submittedName>
</protein>
<evidence type="ECO:0000313" key="1">
    <source>
        <dbReference type="EMBL" id="HJF06944.1"/>
    </source>
</evidence>
<dbReference type="Gene3D" id="3.40.50.1000">
    <property type="entry name" value="HAD superfamily/HAD-like"/>
    <property type="match status" value="1"/>
</dbReference>
<dbReference type="PANTHER" id="PTHR10000:SF25">
    <property type="entry name" value="PHOSPHATASE YKRA-RELATED"/>
    <property type="match status" value="1"/>
</dbReference>
<dbReference type="SFLD" id="SFLDG01144">
    <property type="entry name" value="C2.B.4:_PGP_Like"/>
    <property type="match status" value="1"/>
</dbReference>
<dbReference type="RefSeq" id="WP_007571599.1">
    <property type="nucleotide sequence ID" value="NZ_CABKNL010000007.1"/>
</dbReference>
<dbReference type="InterPro" id="IPR036412">
    <property type="entry name" value="HAD-like_sf"/>
</dbReference>
<reference evidence="1" key="2">
    <citation type="journal article" date="2021" name="PeerJ">
        <title>Extensive microbial diversity within the chicken gut microbiome revealed by metagenomics and culture.</title>
        <authorList>
            <person name="Gilroy R."/>
            <person name="Ravi A."/>
            <person name="Getino M."/>
            <person name="Pursley I."/>
            <person name="Horton D.L."/>
            <person name="Alikhan N.F."/>
            <person name="Baker D."/>
            <person name="Gharbi K."/>
            <person name="Hall N."/>
            <person name="Watson M."/>
            <person name="Adriaenssens E.M."/>
            <person name="Foster-Nyarko E."/>
            <person name="Jarju S."/>
            <person name="Secka A."/>
            <person name="Antonio M."/>
            <person name="Oren A."/>
            <person name="Chaudhuri R.R."/>
            <person name="La Ragione R."/>
            <person name="Hildebrand F."/>
            <person name="Pallen M.J."/>
        </authorList>
    </citation>
    <scope>NUCLEOTIDE SEQUENCE</scope>
    <source>
        <strain evidence="1">CHK165-8395</strain>
    </source>
</reference>
<dbReference type="Pfam" id="PF08282">
    <property type="entry name" value="Hydrolase_3"/>
    <property type="match status" value="1"/>
</dbReference>
<reference evidence="2 3" key="1">
    <citation type="submission" date="2018-08" db="EMBL/GenBank/DDBJ databases">
        <title>A genome reference for cultivated species of the human gut microbiota.</title>
        <authorList>
            <person name="Zou Y."/>
            <person name="Xue W."/>
            <person name="Luo G."/>
        </authorList>
    </citation>
    <scope>NUCLEOTIDE SEQUENCE [LARGE SCALE GENOMIC DNA]</scope>
    <source>
        <strain evidence="2 3">AF24-2</strain>
    </source>
</reference>
<proteinExistence type="predicted"/>
<dbReference type="Proteomes" id="UP000718012">
    <property type="component" value="Unassembled WGS sequence"/>
</dbReference>
<dbReference type="SFLD" id="SFLDG01140">
    <property type="entry name" value="C2.B:_Phosphomannomutase_and_P"/>
    <property type="match status" value="1"/>
</dbReference>
<dbReference type="GO" id="GO:0005829">
    <property type="term" value="C:cytosol"/>
    <property type="evidence" value="ECO:0007669"/>
    <property type="project" value="TreeGrafter"/>
</dbReference>
<dbReference type="PROSITE" id="PS01228">
    <property type="entry name" value="COF_1"/>
    <property type="match status" value="1"/>
</dbReference>
<dbReference type="PROSITE" id="PS01229">
    <property type="entry name" value="COF_2"/>
    <property type="match status" value="1"/>
</dbReference>
<dbReference type="AlphaFoldDB" id="A0A412GTN4"/>
<dbReference type="InterPro" id="IPR000150">
    <property type="entry name" value="Cof"/>
</dbReference>